<evidence type="ECO:0000313" key="7">
    <source>
        <dbReference type="EMBL" id="SHE98300.1"/>
    </source>
</evidence>
<dbReference type="Pfam" id="PF00462">
    <property type="entry name" value="Glutaredoxin"/>
    <property type="match status" value="1"/>
</dbReference>
<evidence type="ECO:0000313" key="8">
    <source>
        <dbReference type="Proteomes" id="UP000184251"/>
    </source>
</evidence>
<gene>
    <name evidence="7" type="ORF">SAMN02746064_01623</name>
</gene>
<dbReference type="STRING" id="1120975.SAMN02746064_01623"/>
<keyword evidence="5" id="KW-0676">Redox-active center</keyword>
<dbReference type="PROSITE" id="PS00195">
    <property type="entry name" value="GLUTAREDOXIN_1"/>
    <property type="match status" value="1"/>
</dbReference>
<evidence type="ECO:0000256" key="4">
    <source>
        <dbReference type="ARBA" id="ARBA00023157"/>
    </source>
</evidence>
<name>A0A1M4XXY8_9FIRM</name>
<accession>A0A1M4XXY8</accession>
<dbReference type="InterPro" id="IPR004045">
    <property type="entry name" value="Glutathione_S-Trfase_N"/>
</dbReference>
<dbReference type="Proteomes" id="UP000184251">
    <property type="component" value="Unassembled WGS sequence"/>
</dbReference>
<dbReference type="OrthoDB" id="9795531at2"/>
<keyword evidence="2" id="KW-0813">Transport</keyword>
<evidence type="ECO:0000259" key="6">
    <source>
        <dbReference type="PROSITE" id="PS50404"/>
    </source>
</evidence>
<comment type="similarity">
    <text evidence="1">Belongs to the glutaredoxin family.</text>
</comment>
<organism evidence="7 8">
    <name type="scientific">Alkalibacter saccharofermentans DSM 14828</name>
    <dbReference type="NCBI Taxonomy" id="1120975"/>
    <lineage>
        <taxon>Bacteria</taxon>
        <taxon>Bacillati</taxon>
        <taxon>Bacillota</taxon>
        <taxon>Clostridia</taxon>
        <taxon>Eubacteriales</taxon>
        <taxon>Eubacteriaceae</taxon>
        <taxon>Alkalibacter</taxon>
    </lineage>
</organism>
<feature type="domain" description="GST N-terminal" evidence="6">
    <location>
        <begin position="2"/>
        <end position="74"/>
    </location>
</feature>
<proteinExistence type="inferred from homology"/>
<dbReference type="SUPFAM" id="SSF52833">
    <property type="entry name" value="Thioredoxin-like"/>
    <property type="match status" value="1"/>
</dbReference>
<keyword evidence="3" id="KW-0249">Electron transport</keyword>
<reference evidence="7 8" key="1">
    <citation type="submission" date="2016-11" db="EMBL/GenBank/DDBJ databases">
        <authorList>
            <person name="Jaros S."/>
            <person name="Januszkiewicz K."/>
            <person name="Wedrychowicz H."/>
        </authorList>
    </citation>
    <scope>NUCLEOTIDE SEQUENCE [LARGE SCALE GENOMIC DNA]</scope>
    <source>
        <strain evidence="7 8">DSM 14828</strain>
    </source>
</reference>
<dbReference type="PRINTS" id="PR00160">
    <property type="entry name" value="GLUTAREDOXIN"/>
</dbReference>
<dbReference type="InterPro" id="IPR011767">
    <property type="entry name" value="GLR_AS"/>
</dbReference>
<keyword evidence="8" id="KW-1185">Reference proteome</keyword>
<dbReference type="GO" id="GO:0015035">
    <property type="term" value="F:protein-disulfide reductase activity"/>
    <property type="evidence" value="ECO:0007669"/>
    <property type="project" value="TreeGrafter"/>
</dbReference>
<dbReference type="Gene3D" id="3.40.30.10">
    <property type="entry name" value="Glutaredoxin"/>
    <property type="match status" value="1"/>
</dbReference>
<dbReference type="InterPro" id="IPR002109">
    <property type="entry name" value="Glutaredoxin"/>
</dbReference>
<evidence type="ECO:0000256" key="5">
    <source>
        <dbReference type="ARBA" id="ARBA00023284"/>
    </source>
</evidence>
<dbReference type="PROSITE" id="PS50404">
    <property type="entry name" value="GST_NTER"/>
    <property type="match status" value="1"/>
</dbReference>
<dbReference type="RefSeq" id="WP_073270905.1">
    <property type="nucleotide sequence ID" value="NZ_FQTU01000011.1"/>
</dbReference>
<protein>
    <submittedName>
        <fullName evidence="7">Glutaredoxin 3</fullName>
    </submittedName>
</protein>
<dbReference type="AlphaFoldDB" id="A0A1M4XXY8"/>
<dbReference type="EMBL" id="FQTU01000011">
    <property type="protein sequence ID" value="SHE98300.1"/>
    <property type="molecule type" value="Genomic_DNA"/>
</dbReference>
<evidence type="ECO:0000256" key="3">
    <source>
        <dbReference type="ARBA" id="ARBA00022982"/>
    </source>
</evidence>
<dbReference type="PROSITE" id="PS51354">
    <property type="entry name" value="GLUTAREDOXIN_2"/>
    <property type="match status" value="1"/>
</dbReference>
<sequence length="74" mass="8574">MKQAKIYTWGYCPYCRKALSLLKKKDISFVEIGIDGDRETFEELSKLTGQRTVPFVFIDDEFIGGYSQLESKLK</sequence>
<keyword evidence="4" id="KW-1015">Disulfide bond</keyword>
<evidence type="ECO:0000256" key="1">
    <source>
        <dbReference type="ARBA" id="ARBA00007787"/>
    </source>
</evidence>
<evidence type="ECO:0000256" key="2">
    <source>
        <dbReference type="ARBA" id="ARBA00022448"/>
    </source>
</evidence>
<dbReference type="InterPro" id="IPR036249">
    <property type="entry name" value="Thioredoxin-like_sf"/>
</dbReference>
<dbReference type="PANTHER" id="PTHR46679:SF1">
    <property type="entry name" value="GLUTAREDOXIN-2, MITOCHONDRIAL"/>
    <property type="match status" value="1"/>
</dbReference>
<dbReference type="InterPro" id="IPR014025">
    <property type="entry name" value="Glutaredoxin_subgr"/>
</dbReference>
<dbReference type="PANTHER" id="PTHR46679">
    <property type="match status" value="1"/>
</dbReference>